<keyword evidence="1" id="KW-0472">Membrane</keyword>
<dbReference type="PROSITE" id="PS51382">
    <property type="entry name" value="SPX"/>
    <property type="match status" value="1"/>
</dbReference>
<feature type="transmembrane region" description="Helical" evidence="1">
    <location>
        <begin position="134"/>
        <end position="155"/>
    </location>
</feature>
<dbReference type="GO" id="GO:0016036">
    <property type="term" value="P:cellular response to phosphate starvation"/>
    <property type="evidence" value="ECO:0007669"/>
    <property type="project" value="TreeGrafter"/>
</dbReference>
<dbReference type="GO" id="GO:0000822">
    <property type="term" value="F:inositol hexakisphosphate binding"/>
    <property type="evidence" value="ECO:0007669"/>
    <property type="project" value="TreeGrafter"/>
</dbReference>
<dbReference type="EnsemblMetazoa" id="Aqu2.1.09651_001">
    <property type="protein sequence ID" value="Aqu2.1.09651_001"/>
    <property type="gene ID" value="Aqu2.1.09651"/>
</dbReference>
<dbReference type="OrthoDB" id="9970435at2759"/>
<dbReference type="GO" id="GO:0005794">
    <property type="term" value="C:Golgi apparatus"/>
    <property type="evidence" value="ECO:0007669"/>
    <property type="project" value="TreeGrafter"/>
</dbReference>
<keyword evidence="1" id="KW-1133">Transmembrane helix</keyword>
<dbReference type="InParanoid" id="A0A1X7T578"/>
<evidence type="ECO:0000256" key="1">
    <source>
        <dbReference type="SAM" id="Phobius"/>
    </source>
</evidence>
<dbReference type="InterPro" id="IPR004331">
    <property type="entry name" value="SPX_dom"/>
</dbReference>
<reference evidence="3" key="1">
    <citation type="submission" date="2017-05" db="UniProtKB">
        <authorList>
            <consortium name="EnsemblMetazoa"/>
        </authorList>
    </citation>
    <scope>IDENTIFICATION</scope>
</reference>
<dbReference type="PANTHER" id="PTHR10783">
    <property type="entry name" value="XENOTROPIC AND POLYTROPIC RETROVIRUS RECEPTOR 1-RELATED"/>
    <property type="match status" value="1"/>
</dbReference>
<dbReference type="GO" id="GO:0006817">
    <property type="term" value="P:phosphate ion transport"/>
    <property type="evidence" value="ECO:0007669"/>
    <property type="project" value="TreeGrafter"/>
</dbReference>
<evidence type="ECO:0000313" key="3">
    <source>
        <dbReference type="EnsemblMetazoa" id="Aqu2.1.09651_001"/>
    </source>
</evidence>
<keyword evidence="1" id="KW-0812">Transmembrane</keyword>
<protein>
    <recommendedName>
        <fullName evidence="2">SPX domain-containing protein</fullName>
    </recommendedName>
</protein>
<evidence type="ECO:0000259" key="2">
    <source>
        <dbReference type="PROSITE" id="PS51382"/>
    </source>
</evidence>
<sequence length="156" mass="17881">HESELSHQLQHLAEQVDTFSQARRIKNSNRKRNSLIKAFCEFYYHLSLLQNFQKLNHTGFRKILKKHDKLASSDRGSKFFKENVEKSYFHKSKEINALVQRTEDIMINQLENGNRGRAMAKLRVPPLGGVSSPWAILASGWLMGAIFIMAVVAIIA</sequence>
<dbReference type="Pfam" id="PF03105">
    <property type="entry name" value="SPX"/>
    <property type="match status" value="1"/>
</dbReference>
<feature type="domain" description="SPX" evidence="2">
    <location>
        <begin position="1"/>
        <end position="81"/>
    </location>
</feature>
<dbReference type="PANTHER" id="PTHR10783:SF103">
    <property type="entry name" value="SOLUTE CARRIER FAMILY 53 MEMBER 1"/>
    <property type="match status" value="1"/>
</dbReference>
<proteinExistence type="predicted"/>
<dbReference type="GO" id="GO:0005886">
    <property type="term" value="C:plasma membrane"/>
    <property type="evidence" value="ECO:0007669"/>
    <property type="project" value="TreeGrafter"/>
</dbReference>
<organism evidence="3">
    <name type="scientific">Amphimedon queenslandica</name>
    <name type="common">Sponge</name>
    <dbReference type="NCBI Taxonomy" id="400682"/>
    <lineage>
        <taxon>Eukaryota</taxon>
        <taxon>Metazoa</taxon>
        <taxon>Porifera</taxon>
        <taxon>Demospongiae</taxon>
        <taxon>Heteroscleromorpha</taxon>
        <taxon>Haplosclerida</taxon>
        <taxon>Niphatidae</taxon>
        <taxon>Amphimedon</taxon>
    </lineage>
</organism>
<accession>A0A1X7T578</accession>
<dbReference type="AlphaFoldDB" id="A0A1X7T578"/>
<name>A0A1X7T578_AMPQE</name>